<reference evidence="1" key="1">
    <citation type="journal article" date="2012" name="Nat. Biotechnol.">
        <title>Draft genome sequence of pigeonpea (Cajanus cajan), an orphan legume crop of resource-poor farmers.</title>
        <authorList>
            <person name="Varshney R.K."/>
            <person name="Chen W."/>
            <person name="Li Y."/>
            <person name="Bharti A.K."/>
            <person name="Saxena R.K."/>
            <person name="Schlueter J.A."/>
            <person name="Donoghue M.T."/>
            <person name="Azam S."/>
            <person name="Fan G."/>
            <person name="Whaley A.M."/>
            <person name="Farmer A.D."/>
            <person name="Sheridan J."/>
            <person name="Iwata A."/>
            <person name="Tuteja R."/>
            <person name="Penmetsa R.V."/>
            <person name="Wu W."/>
            <person name="Upadhyaya H.D."/>
            <person name="Yang S.P."/>
            <person name="Shah T."/>
            <person name="Saxena K.B."/>
            <person name="Michael T."/>
            <person name="McCombie W.R."/>
            <person name="Yang B."/>
            <person name="Zhang G."/>
            <person name="Yang H."/>
            <person name="Wang J."/>
            <person name="Spillane C."/>
            <person name="Cook D.R."/>
            <person name="May G.D."/>
            <person name="Xu X."/>
            <person name="Jackson S.A."/>
        </authorList>
    </citation>
    <scope>NUCLEOTIDE SEQUENCE [LARGE SCALE GENOMIC DNA]</scope>
</reference>
<dbReference type="AlphaFoldDB" id="A0A151RFD6"/>
<protein>
    <recommendedName>
        <fullName evidence="3">Transposon Ty3-I Gag-Pol polyprotein</fullName>
    </recommendedName>
</protein>
<proteinExistence type="predicted"/>
<keyword evidence="2" id="KW-1185">Reference proteome</keyword>
<evidence type="ECO:0000313" key="1">
    <source>
        <dbReference type="EMBL" id="KYP41302.1"/>
    </source>
</evidence>
<organism evidence="1 2">
    <name type="scientific">Cajanus cajan</name>
    <name type="common">Pigeon pea</name>
    <name type="synonym">Cajanus indicus</name>
    <dbReference type="NCBI Taxonomy" id="3821"/>
    <lineage>
        <taxon>Eukaryota</taxon>
        <taxon>Viridiplantae</taxon>
        <taxon>Streptophyta</taxon>
        <taxon>Embryophyta</taxon>
        <taxon>Tracheophyta</taxon>
        <taxon>Spermatophyta</taxon>
        <taxon>Magnoliopsida</taxon>
        <taxon>eudicotyledons</taxon>
        <taxon>Gunneridae</taxon>
        <taxon>Pentapetalae</taxon>
        <taxon>rosids</taxon>
        <taxon>fabids</taxon>
        <taxon>Fabales</taxon>
        <taxon>Fabaceae</taxon>
        <taxon>Papilionoideae</taxon>
        <taxon>50 kb inversion clade</taxon>
        <taxon>NPAAA clade</taxon>
        <taxon>indigoferoid/millettioid clade</taxon>
        <taxon>Phaseoleae</taxon>
        <taxon>Cajanus</taxon>
    </lineage>
</organism>
<sequence length="51" mass="5876">MMEIPKWKWENITMYFIVGLPRSARNNDPIKVIFDKLTKCAIFCPLTSSGA</sequence>
<dbReference type="EMBL" id="KQ483782">
    <property type="protein sequence ID" value="KYP41302.1"/>
    <property type="molecule type" value="Genomic_DNA"/>
</dbReference>
<name>A0A151RFD6_CAJCA</name>
<dbReference type="Gramene" id="C.cajan_36657.t">
    <property type="protein sequence ID" value="C.cajan_36657.t.cds1"/>
    <property type="gene ID" value="C.cajan_36657"/>
</dbReference>
<evidence type="ECO:0000313" key="2">
    <source>
        <dbReference type="Proteomes" id="UP000075243"/>
    </source>
</evidence>
<accession>A0A151RFD6</accession>
<dbReference type="OMA" id="WENITMY"/>
<dbReference type="Proteomes" id="UP000075243">
    <property type="component" value="Unassembled WGS sequence"/>
</dbReference>
<evidence type="ECO:0008006" key="3">
    <source>
        <dbReference type="Google" id="ProtNLM"/>
    </source>
</evidence>
<gene>
    <name evidence="1" type="ORF">KK1_037322</name>
</gene>